<dbReference type="Pfam" id="PF00207">
    <property type="entry name" value="A2M"/>
    <property type="match status" value="1"/>
</dbReference>
<proteinExistence type="inferred from homology"/>
<dbReference type="InterPro" id="IPR011625">
    <property type="entry name" value="A2M_N_BRD"/>
</dbReference>
<dbReference type="EMBL" id="JAVDWQ010000001">
    <property type="protein sequence ID" value="MDR7208175.1"/>
    <property type="molecule type" value="Genomic_DNA"/>
</dbReference>
<dbReference type="InterPro" id="IPR047565">
    <property type="entry name" value="Alpha-macroglob_thiol-ester_cl"/>
</dbReference>
<dbReference type="PANTHER" id="PTHR40094:SF1">
    <property type="entry name" value="UBIQUITIN DOMAIN-CONTAINING PROTEIN"/>
    <property type="match status" value="1"/>
</dbReference>
<organism evidence="6 7">
    <name type="scientific">Flavobacterium piscis</name>
    <dbReference type="NCBI Taxonomy" id="1114874"/>
    <lineage>
        <taxon>Bacteria</taxon>
        <taxon>Pseudomonadati</taxon>
        <taxon>Bacteroidota</taxon>
        <taxon>Flavobacteriia</taxon>
        <taxon>Flavobacteriales</taxon>
        <taxon>Flavobacteriaceae</taxon>
        <taxon>Flavobacterium</taxon>
    </lineage>
</organism>
<dbReference type="Proteomes" id="UP001269081">
    <property type="component" value="Unassembled WGS sequence"/>
</dbReference>
<dbReference type="Pfam" id="PF01835">
    <property type="entry name" value="MG2"/>
    <property type="match status" value="1"/>
</dbReference>
<dbReference type="InterPro" id="IPR001599">
    <property type="entry name" value="Macroglobln_a2"/>
</dbReference>
<reference evidence="6 7" key="1">
    <citation type="submission" date="2023-07" db="EMBL/GenBank/DDBJ databases">
        <title>Sorghum-associated microbial communities from plants grown in Nebraska, USA.</title>
        <authorList>
            <person name="Schachtman D."/>
        </authorList>
    </citation>
    <scope>NUCLEOTIDE SEQUENCE [LARGE SCALE GENOMIC DNA]</scope>
    <source>
        <strain evidence="6 7">4129</strain>
    </source>
</reference>
<dbReference type="SMART" id="SM01359">
    <property type="entry name" value="A2M_N_2"/>
    <property type="match status" value="1"/>
</dbReference>
<dbReference type="Pfam" id="PF07703">
    <property type="entry name" value="A2M_BRD"/>
    <property type="match status" value="1"/>
</dbReference>
<keyword evidence="2" id="KW-0732">Signal</keyword>
<dbReference type="SUPFAM" id="SSF48239">
    <property type="entry name" value="Terpenoid cyclases/Protein prenyltransferases"/>
    <property type="match status" value="1"/>
</dbReference>
<evidence type="ECO:0000259" key="5">
    <source>
        <dbReference type="SMART" id="SM01360"/>
    </source>
</evidence>
<feature type="domain" description="Alpha-2-macroglobulin" evidence="5">
    <location>
        <begin position="1236"/>
        <end position="1327"/>
    </location>
</feature>
<dbReference type="PROSITE" id="PS51257">
    <property type="entry name" value="PROKAR_LIPOPROTEIN"/>
    <property type="match status" value="1"/>
</dbReference>
<evidence type="ECO:0000313" key="6">
    <source>
        <dbReference type="EMBL" id="MDR7208175.1"/>
    </source>
</evidence>
<dbReference type="InterPro" id="IPR041462">
    <property type="entry name" value="Bact_A2M_MG6"/>
</dbReference>
<dbReference type="Pfam" id="PF17962">
    <property type="entry name" value="bMG6"/>
    <property type="match status" value="1"/>
</dbReference>
<protein>
    <submittedName>
        <fullName evidence="6">Uncharacterized protein YfaS (Alpha-2-macroglobulin family)</fullName>
    </submittedName>
</protein>
<feature type="compositionally biased region" description="Acidic residues" evidence="3">
    <location>
        <begin position="510"/>
        <end position="524"/>
    </location>
</feature>
<dbReference type="CDD" id="cd02891">
    <property type="entry name" value="A2M_like"/>
    <property type="match status" value="1"/>
</dbReference>
<dbReference type="PANTHER" id="PTHR40094">
    <property type="entry name" value="ALPHA-2-MACROGLOBULIN HOMOLOG"/>
    <property type="match status" value="1"/>
</dbReference>
<dbReference type="InterPro" id="IPR008930">
    <property type="entry name" value="Terpenoid_cyclase/PrenylTrfase"/>
</dbReference>
<dbReference type="Pfam" id="PF17973">
    <property type="entry name" value="bMG10"/>
    <property type="match status" value="1"/>
</dbReference>
<dbReference type="InterPro" id="IPR041246">
    <property type="entry name" value="Bact_MG10"/>
</dbReference>
<comment type="similarity">
    <text evidence="1">Belongs to the protease inhibitor I39 (alpha-2-macroglobulin) family. Bacterial alpha-2-macroglobulin subfamily.</text>
</comment>
<dbReference type="InterPro" id="IPR002890">
    <property type="entry name" value="MG2"/>
</dbReference>
<feature type="region of interest" description="Disordered" evidence="3">
    <location>
        <begin position="509"/>
        <end position="529"/>
    </location>
</feature>
<evidence type="ECO:0000259" key="4">
    <source>
        <dbReference type="SMART" id="SM01359"/>
    </source>
</evidence>
<dbReference type="Pfam" id="PF17972">
    <property type="entry name" value="bMG5"/>
    <property type="match status" value="1"/>
</dbReference>
<sequence>MKTKGLVLVFCVFFIFQSCGKKSAADFNSDFSLFKEYITSFTGGIVSSDSDIRVVLAFDKKEWKANQVLDNDLFDISPSVDGKVVALSTNTVAFIPEKKLEAGTEYQVTLNLDKIIVLPKEKEKELSKFNFTVKTIKQDFVIDTKDIQSYNKEYQYLNCVLKTADNIDIETAKKLVLANQKGNNLKIKFEKKSGSGKEFNFIIDSIQRFSEVSNLEIVYDGSDFDIDQKGQMDFSITSINEFKVVKVEIPEGNNQSVLINFSEPLEKGQDFKGLVAIQNTNNLKFSTQGNVLKVYFNNEKKSVQRVVHETEVTVQVADTAVVAVDSSSVVVDSAAMAVAEPEEQEEEVEESEPVQTVSGELLLEIFQGIESQYGKKMAENYSEKISFDQIKPSIRFVKNGTILPSSNNLKLNFEAVNLSAVDVKVYKIYKNNILQFLQYNELNGAQNLKKVAQPVAKTTLDLKEKTLINPSKWNTFALDLSKIIKTEPGAIYRVEFVYKKKYSLYKCETSEEGQDEEEEADENDVNYSENSYDDYYYDDYDWRESQDPCSGSYYYNARIATNVLATDLGVIAKRGENRSYLFAVNNIVTTEPVSNARVDLYNYQQQKITTGTTSSEGIASFELDKFAYFAIVSLGDQSSYVKLDDGFSLSVSNFDVAGETLQKGLKGFIYGERGVWRPGDNLYLSFILNDASNKLPKSHPIKFRLNDPNGKTTYQTIVKTNELNHYAFTVPTSADAPTGNWEAMVSVGGAKFYKSIKIETIKPNRLKIKNNFSRKTLSSSYPNTSNLEVVWLHGAIAKNLNVEMQAKFTQRTTTFKGYEKFNFDDLVRQFSSEEINVFSGKLNESGRASVNIEPKLQGQAPGMLRASFITKVYEEGGDFSTDVISTTYSPFKTYVGIKSPEPNKYGMLETRTMNRFDIVTVDENGKPKPVKDLEIKVYKVDWRWWWDASSDNLSNYNSSNATTSYKTYRINTDSGGRGSVQFSLTDEEWGRYLIRVSDNADGHATALTVNIDWPIWSGKTRNRDASTANMLVFSTDKKNYAVGEKAQISFPSSEGGRALISIENGSKVVQTIWAKTQKGETKVEVPITSAMAPNVYFNITLLQPHASTKNDSPIRMYGIVPIEVVDKNTILAPKLVMPDVLKPEQPFTVKVSETTGKEMTYTIAVVDEGLLDLTRFKTPNAWDSFYVREALGVKTWDIYDDVIGAYGGKINQIFSIGGDQDLGGGKAKKANRFKPVVLYYGPFKLDKGQTKSHQLKLPKYIGSVRTMVVAGDAATSAYGSVEKATPVRSPLMVLASLPRKISPSEKVTIPVTVFATEMNIKNVTIQIKTNNGLKVVGSATQKLTFAQPDEKMAYFNLVVGSVTGIGKVQIIATSGNQKSVYDVEIDMTNPNPVTNTFTDVILPPNSTKTISWKTFGVSGSNKARLEVSSMPTINLNGRLQYLIQYPHGCVEQTTSSVFPQLFLNDVVDLDVTRKGIIQKNITAGITRLGSFQLSNGGLSYWQGNTIADDWGTSYAGHFLIEAEKKGYVLPINFKSKWLSYQQREAKQWRFEQRYGNDLAQAYRLYTLALSNNADLSSMNRLRETKGISNESKLRLAAAYALAGQKSAGLNLLMHSTIEESGNYSYYYYGSGERNRAMSLETMLLLGQKQKAFVMATKLAKEMSNNQWMSTQTTAYCLYAMSKFAVNNGPKGINIQFGKNGKGETINTQKTIADRNLAVTAGSNSITLKNNKNNTIYVRVLNTGILPIGQENATQSNVSANIVFKNRKGSIINVSKINQGTEFIGEVTVKNQRNESIQNVALSQILPSGFEIVNTRFTDYGDTTNNIADYIDIRDDRTNFYFGMKAGETKVFRILLNASYLGNYYFPGLQCEAMYDNTFLARTKGFWVEVVK</sequence>
<feature type="domain" description="Alpha-2-macroglobulin bait region" evidence="4">
    <location>
        <begin position="1031"/>
        <end position="1173"/>
    </location>
</feature>
<dbReference type="InterPro" id="IPR021868">
    <property type="entry name" value="Alpha_2_Macroglob_MG3"/>
</dbReference>
<evidence type="ECO:0000256" key="2">
    <source>
        <dbReference type="ARBA" id="ARBA00022729"/>
    </source>
</evidence>
<comment type="caution">
    <text evidence="6">The sequence shown here is derived from an EMBL/GenBank/DDBJ whole genome shotgun (WGS) entry which is preliminary data.</text>
</comment>
<evidence type="ECO:0000256" key="3">
    <source>
        <dbReference type="SAM" id="MobiDB-lite"/>
    </source>
</evidence>
<dbReference type="SMART" id="SM01419">
    <property type="entry name" value="Thiol-ester_cl"/>
    <property type="match status" value="1"/>
</dbReference>
<name>A0ABU1Y1S9_9FLAO</name>
<evidence type="ECO:0000313" key="7">
    <source>
        <dbReference type="Proteomes" id="UP001269081"/>
    </source>
</evidence>
<dbReference type="InterPro" id="IPR041203">
    <property type="entry name" value="Bact_A2M_MG5"/>
</dbReference>
<evidence type="ECO:0000256" key="1">
    <source>
        <dbReference type="ARBA" id="ARBA00010556"/>
    </source>
</evidence>
<gene>
    <name evidence="6" type="ORF">J2W48_000096</name>
</gene>
<dbReference type="SMART" id="SM01360">
    <property type="entry name" value="A2M"/>
    <property type="match status" value="1"/>
</dbReference>
<dbReference type="InterPro" id="IPR051802">
    <property type="entry name" value="YfhM-like"/>
</dbReference>
<keyword evidence="7" id="KW-1185">Reference proteome</keyword>
<accession>A0ABU1Y1S9</accession>
<dbReference type="InterPro" id="IPR011626">
    <property type="entry name" value="Alpha-macroglobulin_TED"/>
</dbReference>
<dbReference type="Pfam" id="PF07678">
    <property type="entry name" value="TED_complement"/>
    <property type="match status" value="1"/>
</dbReference>
<dbReference type="Gene3D" id="2.60.40.1930">
    <property type="match status" value="1"/>
</dbReference>
<dbReference type="Pfam" id="PF11974">
    <property type="entry name" value="bMG3"/>
    <property type="match status" value="1"/>
</dbReference>
<dbReference type="Gene3D" id="1.50.10.20">
    <property type="match status" value="1"/>
</dbReference>
<dbReference type="RefSeq" id="WP_310276421.1">
    <property type="nucleotide sequence ID" value="NZ_JAVDWQ010000001.1"/>
</dbReference>